<name>X1F4V1_9ZZZZ</name>
<proteinExistence type="predicted"/>
<keyword evidence="2" id="KW-0472">Membrane</keyword>
<evidence type="ECO:0000256" key="1">
    <source>
        <dbReference type="ARBA" id="ARBA00022448"/>
    </source>
</evidence>
<evidence type="ECO:0000313" key="4">
    <source>
        <dbReference type="EMBL" id="GAH24414.1"/>
    </source>
</evidence>
<comment type="caution">
    <text evidence="4">The sequence shown here is derived from an EMBL/GenBank/DDBJ whole genome shotgun (WGS) entry which is preliminary data.</text>
</comment>
<sequence>MEKPTKNIGTETRVQFLSFSQIRRWPEFGVIIAFMVLFTIFSIFSSKFLTLRNITGDYYINCILLFCCKRR</sequence>
<keyword evidence="2" id="KW-1133">Transmembrane helix</keyword>
<dbReference type="GO" id="GO:0016020">
    <property type="term" value="C:membrane"/>
    <property type="evidence" value="ECO:0007669"/>
    <property type="project" value="InterPro"/>
</dbReference>
<dbReference type="GO" id="GO:0042626">
    <property type="term" value="F:ATPase-coupled transmembrane transporter activity"/>
    <property type="evidence" value="ECO:0007669"/>
    <property type="project" value="InterPro"/>
</dbReference>
<feature type="transmembrane region" description="Helical" evidence="2">
    <location>
        <begin position="25"/>
        <end position="44"/>
    </location>
</feature>
<gene>
    <name evidence="4" type="ORF">S01H4_65309</name>
</gene>
<dbReference type="GO" id="GO:0005524">
    <property type="term" value="F:ATP binding"/>
    <property type="evidence" value="ECO:0007669"/>
    <property type="project" value="InterPro"/>
</dbReference>
<evidence type="ECO:0000256" key="2">
    <source>
        <dbReference type="SAM" id="Phobius"/>
    </source>
</evidence>
<organism evidence="4">
    <name type="scientific">marine sediment metagenome</name>
    <dbReference type="NCBI Taxonomy" id="412755"/>
    <lineage>
        <taxon>unclassified sequences</taxon>
        <taxon>metagenomes</taxon>
        <taxon>ecological metagenomes</taxon>
    </lineage>
</organism>
<feature type="domain" description="CDR ABC transporter" evidence="3">
    <location>
        <begin position="17"/>
        <end position="53"/>
    </location>
</feature>
<dbReference type="EMBL" id="BART01039913">
    <property type="protein sequence ID" value="GAH24414.1"/>
    <property type="molecule type" value="Genomic_DNA"/>
</dbReference>
<reference evidence="4" key="1">
    <citation type="journal article" date="2014" name="Front. Microbiol.">
        <title>High frequency of phylogenetically diverse reductive dehalogenase-homologous genes in deep subseafloor sedimentary metagenomes.</title>
        <authorList>
            <person name="Kawai M."/>
            <person name="Futagami T."/>
            <person name="Toyoda A."/>
            <person name="Takaki Y."/>
            <person name="Nishi S."/>
            <person name="Hori S."/>
            <person name="Arai W."/>
            <person name="Tsubouchi T."/>
            <person name="Morono Y."/>
            <person name="Uchiyama I."/>
            <person name="Ito T."/>
            <person name="Fujiyama A."/>
            <person name="Inagaki F."/>
            <person name="Takami H."/>
        </authorList>
    </citation>
    <scope>NUCLEOTIDE SEQUENCE</scope>
    <source>
        <strain evidence="4">Expedition CK06-06</strain>
    </source>
</reference>
<dbReference type="Pfam" id="PF06422">
    <property type="entry name" value="PDR_CDR"/>
    <property type="match status" value="1"/>
</dbReference>
<evidence type="ECO:0000259" key="3">
    <source>
        <dbReference type="Pfam" id="PF06422"/>
    </source>
</evidence>
<keyword evidence="2" id="KW-0812">Transmembrane</keyword>
<dbReference type="AlphaFoldDB" id="X1F4V1"/>
<protein>
    <recommendedName>
        <fullName evidence="3">CDR ABC transporter domain-containing protein</fullName>
    </recommendedName>
</protein>
<dbReference type="InterPro" id="IPR010929">
    <property type="entry name" value="PDR_CDR_ABC"/>
</dbReference>
<keyword evidence="1" id="KW-0813">Transport</keyword>
<accession>X1F4V1</accession>